<keyword evidence="2" id="KW-0472">Membrane</keyword>
<organism evidence="3 4">
    <name type="scientific">Acacia crassicarpa</name>
    <name type="common">northern wattle</name>
    <dbReference type="NCBI Taxonomy" id="499986"/>
    <lineage>
        <taxon>Eukaryota</taxon>
        <taxon>Viridiplantae</taxon>
        <taxon>Streptophyta</taxon>
        <taxon>Embryophyta</taxon>
        <taxon>Tracheophyta</taxon>
        <taxon>Spermatophyta</taxon>
        <taxon>Magnoliopsida</taxon>
        <taxon>eudicotyledons</taxon>
        <taxon>Gunneridae</taxon>
        <taxon>Pentapetalae</taxon>
        <taxon>rosids</taxon>
        <taxon>fabids</taxon>
        <taxon>Fabales</taxon>
        <taxon>Fabaceae</taxon>
        <taxon>Caesalpinioideae</taxon>
        <taxon>mimosoid clade</taxon>
        <taxon>Acacieae</taxon>
        <taxon>Acacia</taxon>
    </lineage>
</organism>
<keyword evidence="2" id="KW-0812">Transmembrane</keyword>
<feature type="region of interest" description="Disordered" evidence="1">
    <location>
        <begin position="207"/>
        <end position="301"/>
    </location>
</feature>
<evidence type="ECO:0008006" key="5">
    <source>
        <dbReference type="Google" id="ProtNLM"/>
    </source>
</evidence>
<feature type="transmembrane region" description="Helical" evidence="2">
    <location>
        <begin position="53"/>
        <end position="77"/>
    </location>
</feature>
<feature type="transmembrane region" description="Helical" evidence="2">
    <location>
        <begin position="117"/>
        <end position="136"/>
    </location>
</feature>
<protein>
    <recommendedName>
        <fullName evidence="5">Transmembrane protein</fullName>
    </recommendedName>
</protein>
<evidence type="ECO:0000256" key="2">
    <source>
        <dbReference type="SAM" id="Phobius"/>
    </source>
</evidence>
<reference evidence="3" key="1">
    <citation type="submission" date="2023-10" db="EMBL/GenBank/DDBJ databases">
        <title>Chromosome-level genome of the transformable northern wattle, Acacia crassicarpa.</title>
        <authorList>
            <person name="Massaro I."/>
            <person name="Sinha N.R."/>
            <person name="Poethig S."/>
            <person name="Leichty A.R."/>
        </authorList>
    </citation>
    <scope>NUCLEOTIDE SEQUENCE</scope>
    <source>
        <strain evidence="3">Acra3RX</strain>
        <tissue evidence="3">Leaf</tissue>
    </source>
</reference>
<keyword evidence="4" id="KW-1185">Reference proteome</keyword>
<feature type="region of interest" description="Disordered" evidence="1">
    <location>
        <begin position="368"/>
        <end position="413"/>
    </location>
</feature>
<feature type="transmembrane region" description="Helical" evidence="2">
    <location>
        <begin position="21"/>
        <end position="41"/>
    </location>
</feature>
<proteinExistence type="predicted"/>
<keyword evidence="2" id="KW-1133">Transmembrane helix</keyword>
<dbReference type="AlphaFoldDB" id="A0AAE1TBL5"/>
<evidence type="ECO:0000313" key="4">
    <source>
        <dbReference type="Proteomes" id="UP001293593"/>
    </source>
</evidence>
<comment type="caution">
    <text evidence="3">The sequence shown here is derived from an EMBL/GenBank/DDBJ whole genome shotgun (WGS) entry which is preliminary data.</text>
</comment>
<dbReference type="EMBL" id="JAWXYG010000003">
    <property type="protein sequence ID" value="KAK4278691.1"/>
    <property type="molecule type" value="Genomic_DNA"/>
</dbReference>
<evidence type="ECO:0000256" key="1">
    <source>
        <dbReference type="SAM" id="MobiDB-lite"/>
    </source>
</evidence>
<dbReference type="Proteomes" id="UP001293593">
    <property type="component" value="Unassembled WGS sequence"/>
</dbReference>
<gene>
    <name evidence="3" type="ORF">QN277_016504</name>
</gene>
<feature type="transmembrane region" description="Helical" evidence="2">
    <location>
        <begin position="156"/>
        <end position="175"/>
    </location>
</feature>
<evidence type="ECO:0000313" key="3">
    <source>
        <dbReference type="EMBL" id="KAK4278691.1"/>
    </source>
</evidence>
<feature type="compositionally biased region" description="Basic and acidic residues" evidence="1">
    <location>
        <begin position="398"/>
        <end position="413"/>
    </location>
</feature>
<feature type="transmembrane region" description="Helical" evidence="2">
    <location>
        <begin position="89"/>
        <end position="105"/>
    </location>
</feature>
<name>A0AAE1TBL5_9FABA</name>
<accession>A0AAE1TBL5</accession>
<sequence>MEKKSRLRRVLNWLNDSIFGRTIGSLSCVVGLLCYTLSSSFESLFGEWNPTTIVFHIILSSIISVVVVFEVVIIFVAKSRDSIVSKSKPHVQFLVLMLTSLYSFFADRYTKGRPDTWSVVSSVAFALASLCLSRQIKPGFDVGLFGFFLGRVTVQLMKIHLIFILVAAGFCYPLVVLKTYSESQLENGESSAQELKEILIHNKNRASFGMGQDKKTSENGDSSAEGIDDDDGNRASFGMGQDKAGQITHRRHAGNVSPSPSPSPSPSALLTQDDDRSARSRSGKGGSSSSSNDPLLARLPANGSKSFEKFPEAADTEQFLSDLQERETWQVPLLSPRLTQDDDKSFEKLAEAADTEQFQSDLQELERSQLLPPQDLQELERWPQPQPQKLGRRRRKQLQRERRQRRQWERQLL</sequence>